<dbReference type="InterPro" id="IPR003700">
    <property type="entry name" value="Pantoate_hydroxy_MeTrfase"/>
</dbReference>
<comment type="subunit">
    <text evidence="3 7">Homodecamer; pentamer of dimers.</text>
</comment>
<dbReference type="PANTHER" id="PTHR20881:SF0">
    <property type="entry name" value="3-METHYL-2-OXOBUTANOATE HYDROXYMETHYLTRANSFERASE"/>
    <property type="match status" value="1"/>
</dbReference>
<comment type="similarity">
    <text evidence="2 7">Belongs to the PanB family.</text>
</comment>
<dbReference type="GO" id="GO:0000287">
    <property type="term" value="F:magnesium ion binding"/>
    <property type="evidence" value="ECO:0007669"/>
    <property type="project" value="TreeGrafter"/>
</dbReference>
<evidence type="ECO:0000256" key="10">
    <source>
        <dbReference type="PIRSR" id="PIRSR000388-3"/>
    </source>
</evidence>
<dbReference type="PANTHER" id="PTHR20881">
    <property type="entry name" value="3-METHYL-2-OXOBUTANOATE HYDROXYMETHYLTRANSFERASE"/>
    <property type="match status" value="1"/>
</dbReference>
<feature type="binding site" evidence="7 10">
    <location>
        <position position="73"/>
    </location>
    <ligand>
        <name>Mg(2+)</name>
        <dbReference type="ChEBI" id="CHEBI:18420"/>
    </ligand>
</feature>
<comment type="pathway">
    <text evidence="1 7">Cofactor biosynthesis; (R)-pantothenate biosynthesis; (R)-pantoate from 3-methyl-2-oxobutanoate: step 1/2.</text>
</comment>
<dbReference type="GO" id="GO:0008168">
    <property type="term" value="F:methyltransferase activity"/>
    <property type="evidence" value="ECO:0007669"/>
    <property type="project" value="UniProtKB-KW"/>
</dbReference>
<proteinExistence type="inferred from homology"/>
<evidence type="ECO:0000256" key="7">
    <source>
        <dbReference type="HAMAP-Rule" id="MF_00156"/>
    </source>
</evidence>
<dbReference type="EC" id="2.1.2.11" evidence="7"/>
<keyword evidence="4 7" id="KW-0566">Pantothenate biosynthesis</keyword>
<dbReference type="InterPro" id="IPR040442">
    <property type="entry name" value="Pyrv_kinase-like_dom_sf"/>
</dbReference>
<feature type="binding site" evidence="7 10">
    <location>
        <position position="112"/>
    </location>
    <ligand>
        <name>Mg(2+)</name>
        <dbReference type="ChEBI" id="CHEBI:18420"/>
    </ligand>
</feature>
<sequence>MTGYLADDSAPRMDASPSPSQASQGPLDKKRIRIQHLQAAKEQGVKISMLTAYDALTASIFDQAGIDMILVGDSLGNVVLGYSSTLPVTIEDMERATSSVARASKRAFIVADLPFGSYEASPVQALTNAVRLMKAGAHAVKLEGGAQRAETVKLLTEAGIPVVAHLGYTPQSENALGGPRVQGRGEGAQVLAHDAHALADAGAFAVVFEMVPEPIATQLSQELSIITIGIGAGPHTDGQVLVWSDMAGMTSWSPSFARRFAQIGQELHSATQSYISCVRDGSFPSPENYRTN</sequence>
<keyword evidence="7 10" id="KW-0479">Metal-binding</keyword>
<dbReference type="EMBL" id="CACRSM010000003">
    <property type="protein sequence ID" value="VYT09083.1"/>
    <property type="molecule type" value="Genomic_DNA"/>
</dbReference>
<evidence type="ECO:0000256" key="9">
    <source>
        <dbReference type="PIRSR" id="PIRSR000388-2"/>
    </source>
</evidence>
<feature type="active site" description="Proton acceptor" evidence="7 8">
    <location>
        <position position="209"/>
    </location>
</feature>
<protein>
    <recommendedName>
        <fullName evidence="7">3-methyl-2-oxobutanoate hydroxymethyltransferase</fullName>
        <ecNumber evidence="7">2.1.2.11</ecNumber>
    </recommendedName>
    <alternativeName>
        <fullName evidence="7">Ketopantoate hydroxymethyltransferase</fullName>
        <shortName evidence="7">KPHMT</shortName>
    </alternativeName>
</protein>
<comment type="cofactor">
    <cofactor evidence="7 10">
        <name>Mg(2+)</name>
        <dbReference type="ChEBI" id="CHEBI:18420"/>
    </cofactor>
    <text evidence="7 10">Binds 1 Mg(2+) ion per subunit.</text>
</comment>
<dbReference type="FunFam" id="3.20.20.60:FF:000003">
    <property type="entry name" value="3-methyl-2-oxobutanoate hydroxymethyltransferase"/>
    <property type="match status" value="1"/>
</dbReference>
<feature type="compositionally biased region" description="Low complexity" evidence="11">
    <location>
        <begin position="15"/>
        <end position="24"/>
    </location>
</feature>
<dbReference type="HAMAP" id="MF_00156">
    <property type="entry name" value="PanB"/>
    <property type="match status" value="1"/>
</dbReference>
<evidence type="ECO:0000256" key="2">
    <source>
        <dbReference type="ARBA" id="ARBA00008676"/>
    </source>
</evidence>
<dbReference type="InterPro" id="IPR015813">
    <property type="entry name" value="Pyrv/PenolPyrv_kinase-like_dom"/>
</dbReference>
<comment type="subcellular location">
    <subcellularLocation>
        <location evidence="7">Cytoplasm</location>
    </subcellularLocation>
</comment>
<dbReference type="UniPathway" id="UPA00028">
    <property type="reaction ID" value="UER00003"/>
</dbReference>
<dbReference type="GO" id="GO:0015940">
    <property type="term" value="P:pantothenate biosynthetic process"/>
    <property type="evidence" value="ECO:0007669"/>
    <property type="project" value="UniProtKB-UniRule"/>
</dbReference>
<accession>A0A6N2TWZ3</accession>
<evidence type="ECO:0000256" key="4">
    <source>
        <dbReference type="ARBA" id="ARBA00022655"/>
    </source>
</evidence>
<evidence type="ECO:0000256" key="8">
    <source>
        <dbReference type="PIRSR" id="PIRSR000388-1"/>
    </source>
</evidence>
<evidence type="ECO:0000256" key="3">
    <source>
        <dbReference type="ARBA" id="ARBA00011424"/>
    </source>
</evidence>
<keyword evidence="7" id="KW-0963">Cytoplasm</keyword>
<dbReference type="GO" id="GO:0003864">
    <property type="term" value="F:3-methyl-2-oxobutanoate hydroxymethyltransferase activity"/>
    <property type="evidence" value="ECO:0007669"/>
    <property type="project" value="UniProtKB-UniRule"/>
</dbReference>
<evidence type="ECO:0000256" key="1">
    <source>
        <dbReference type="ARBA" id="ARBA00005033"/>
    </source>
</evidence>
<dbReference type="SUPFAM" id="SSF51621">
    <property type="entry name" value="Phosphoenolpyruvate/pyruvate domain"/>
    <property type="match status" value="1"/>
</dbReference>
<feature type="binding site" evidence="7 9">
    <location>
        <position position="141"/>
    </location>
    <ligand>
        <name>3-methyl-2-oxobutanoate</name>
        <dbReference type="ChEBI" id="CHEBI:11851"/>
    </ligand>
</feature>
<feature type="region of interest" description="Disordered" evidence="11">
    <location>
        <begin position="1"/>
        <end position="28"/>
    </location>
</feature>
<comment type="function">
    <text evidence="6 7">Catalyzes the reversible reaction in which hydroxymethyl group from 5,10-methylenetetrahydrofolate is transferred onto alpha-ketoisovalerate to form ketopantoate.</text>
</comment>
<dbReference type="AlphaFoldDB" id="A0A6N2TWZ3"/>
<comment type="catalytic activity">
    <reaction evidence="7">
        <text>(6R)-5,10-methylene-5,6,7,8-tetrahydrofolate + 3-methyl-2-oxobutanoate + H2O = 2-dehydropantoate + (6S)-5,6,7,8-tetrahydrofolate</text>
        <dbReference type="Rhea" id="RHEA:11824"/>
        <dbReference type="ChEBI" id="CHEBI:11561"/>
        <dbReference type="ChEBI" id="CHEBI:11851"/>
        <dbReference type="ChEBI" id="CHEBI:15377"/>
        <dbReference type="ChEBI" id="CHEBI:15636"/>
        <dbReference type="ChEBI" id="CHEBI:57453"/>
        <dbReference type="EC" id="2.1.2.11"/>
    </reaction>
</comment>
<reference evidence="12" key="1">
    <citation type="submission" date="2019-11" db="EMBL/GenBank/DDBJ databases">
        <authorList>
            <person name="Feng L."/>
        </authorList>
    </citation>
    <scope>NUCLEOTIDE SEQUENCE</scope>
    <source>
        <strain evidence="12">AodontolyticusLFYP35</strain>
    </source>
</reference>
<keyword evidence="7 10" id="KW-0460">Magnesium</keyword>
<dbReference type="PIRSF" id="PIRSF000388">
    <property type="entry name" value="Pantoate_hydroxy_MeTrfase"/>
    <property type="match status" value="1"/>
</dbReference>
<evidence type="ECO:0000256" key="6">
    <source>
        <dbReference type="ARBA" id="ARBA00056497"/>
    </source>
</evidence>
<feature type="binding site" evidence="7 9">
    <location>
        <position position="112"/>
    </location>
    <ligand>
        <name>3-methyl-2-oxobutanoate</name>
        <dbReference type="ChEBI" id="CHEBI:11851"/>
    </ligand>
</feature>
<feature type="binding site" evidence="7 10">
    <location>
        <position position="143"/>
    </location>
    <ligand>
        <name>Mg(2+)</name>
        <dbReference type="ChEBI" id="CHEBI:18420"/>
    </ligand>
</feature>
<keyword evidence="5 7" id="KW-0808">Transferase</keyword>
<evidence type="ECO:0000313" key="12">
    <source>
        <dbReference type="EMBL" id="VYT09083.1"/>
    </source>
</evidence>
<name>A0A6N2TWZ3_9ACTO</name>
<gene>
    <name evidence="7 12" type="primary">panB</name>
    <name evidence="12" type="ORF">AOLFYP35_01497</name>
</gene>
<keyword evidence="12" id="KW-0489">Methyltransferase</keyword>
<dbReference type="CDD" id="cd06557">
    <property type="entry name" value="KPHMT-like"/>
    <property type="match status" value="1"/>
</dbReference>
<dbReference type="NCBIfam" id="TIGR00222">
    <property type="entry name" value="panB"/>
    <property type="match status" value="1"/>
</dbReference>
<dbReference type="GO" id="GO:0032259">
    <property type="term" value="P:methylation"/>
    <property type="evidence" value="ECO:0007669"/>
    <property type="project" value="UniProtKB-KW"/>
</dbReference>
<evidence type="ECO:0000256" key="5">
    <source>
        <dbReference type="ARBA" id="ARBA00022679"/>
    </source>
</evidence>
<dbReference type="NCBIfam" id="NF001452">
    <property type="entry name" value="PRK00311.1"/>
    <property type="match status" value="1"/>
</dbReference>
<dbReference type="Pfam" id="PF02548">
    <property type="entry name" value="Pantoate_transf"/>
    <property type="match status" value="1"/>
</dbReference>
<feature type="binding site" evidence="7 9">
    <location>
        <begin position="73"/>
        <end position="74"/>
    </location>
    <ligand>
        <name>3-methyl-2-oxobutanoate</name>
        <dbReference type="ChEBI" id="CHEBI:11851"/>
    </ligand>
</feature>
<organism evidence="12">
    <name type="scientific">Schaalia odontolytica</name>
    <dbReference type="NCBI Taxonomy" id="1660"/>
    <lineage>
        <taxon>Bacteria</taxon>
        <taxon>Bacillati</taxon>
        <taxon>Actinomycetota</taxon>
        <taxon>Actinomycetes</taxon>
        <taxon>Actinomycetales</taxon>
        <taxon>Actinomycetaceae</taxon>
        <taxon>Schaalia</taxon>
    </lineage>
</organism>
<dbReference type="GO" id="GO:0005737">
    <property type="term" value="C:cytoplasm"/>
    <property type="evidence" value="ECO:0007669"/>
    <property type="project" value="UniProtKB-SubCell"/>
</dbReference>
<dbReference type="Gene3D" id="3.20.20.60">
    <property type="entry name" value="Phosphoenolpyruvate-binding domains"/>
    <property type="match status" value="1"/>
</dbReference>
<evidence type="ECO:0000256" key="11">
    <source>
        <dbReference type="SAM" id="MobiDB-lite"/>
    </source>
</evidence>